<keyword evidence="3" id="KW-0378">Hydrolase</keyword>
<protein>
    <submittedName>
        <fullName evidence="6">Tripeptidyl aminopeptidase</fullName>
    </submittedName>
</protein>
<name>A0A401YM17_9ACTN</name>
<sequence length="548" mass="59081">MTRTSAHRTSEHHPDAAIATVTAMAPRRRARPARRVLAVGLALAACLGAISATASAAEPDDAGSAANSAAGLERYHHQRLDWRSCVLGPDDTVGHDLERGGARCADVTVPLDYTDPRGRTITVAISRIRASDTRHRIGTMLTNPGGPGGSGLDLTPGLRTAMKEVGARYDLIGMDPRFVGRSTALDCGWPIGTNLFSAGLSRASFDRQVALQKDLADRCRASNGAVLPYITTRNTARDMDVVRAALGERRVSYFGYSYGTYLGTVYTQMFPGRVDRVVLDGALDPRRYGPRVLRGSEGENDRALSDWAAWTALRDDTYHLGRTRAEVLATVTRVQEASARDPLVVGTAPEVFRLDDSRVGLVLLMDNADDTDAARAAFADEMATLARAAAGQPAPLSPEFAGKLRMFLTAATGPTGVQTAILCGDVAAPRDPEVYWRDIEAARVAHPLYGPFTNNIVPCAFWDAPREEPVRVRRDVPMLIVAADGDPRTPYTGSVALRALVPSSRLLTLRGANRHAVYGLYGNSCVDDRVNDYLATGRLPKTDRTCVK</sequence>
<dbReference type="SUPFAM" id="SSF53474">
    <property type="entry name" value="alpha/beta-Hydrolases"/>
    <property type="match status" value="1"/>
</dbReference>
<organism evidence="6 7">
    <name type="scientific">Embleya hyalina</name>
    <dbReference type="NCBI Taxonomy" id="516124"/>
    <lineage>
        <taxon>Bacteria</taxon>
        <taxon>Bacillati</taxon>
        <taxon>Actinomycetota</taxon>
        <taxon>Actinomycetes</taxon>
        <taxon>Kitasatosporales</taxon>
        <taxon>Streptomycetaceae</taxon>
        <taxon>Embleya</taxon>
    </lineage>
</organism>
<dbReference type="InterPro" id="IPR013595">
    <property type="entry name" value="Pept_S33_TAP-like_C"/>
</dbReference>
<evidence type="ECO:0000256" key="4">
    <source>
        <dbReference type="SAM" id="MobiDB-lite"/>
    </source>
</evidence>
<evidence type="ECO:0000313" key="7">
    <source>
        <dbReference type="Proteomes" id="UP000286931"/>
    </source>
</evidence>
<comment type="similarity">
    <text evidence="1">Belongs to the peptidase S33 family.</text>
</comment>
<keyword evidence="2" id="KW-0732">Signal</keyword>
<evidence type="ECO:0000259" key="5">
    <source>
        <dbReference type="Pfam" id="PF08386"/>
    </source>
</evidence>
<feature type="domain" description="Peptidase S33 tripeptidyl aminopeptidase-like C-terminal" evidence="5">
    <location>
        <begin position="452"/>
        <end position="546"/>
    </location>
</feature>
<dbReference type="Gene3D" id="3.40.50.1820">
    <property type="entry name" value="alpha/beta hydrolase"/>
    <property type="match status" value="1"/>
</dbReference>
<gene>
    <name evidence="6" type="primary">tap_1</name>
    <name evidence="6" type="ORF">EHYA_03306</name>
</gene>
<dbReference type="GO" id="GO:0004177">
    <property type="term" value="F:aminopeptidase activity"/>
    <property type="evidence" value="ECO:0007669"/>
    <property type="project" value="UniProtKB-KW"/>
</dbReference>
<evidence type="ECO:0000256" key="1">
    <source>
        <dbReference type="ARBA" id="ARBA00010088"/>
    </source>
</evidence>
<keyword evidence="7" id="KW-1185">Reference proteome</keyword>
<dbReference type="Proteomes" id="UP000286931">
    <property type="component" value="Unassembled WGS sequence"/>
</dbReference>
<evidence type="ECO:0000256" key="2">
    <source>
        <dbReference type="ARBA" id="ARBA00022729"/>
    </source>
</evidence>
<evidence type="ECO:0000256" key="3">
    <source>
        <dbReference type="ARBA" id="ARBA00022801"/>
    </source>
</evidence>
<dbReference type="Pfam" id="PF08386">
    <property type="entry name" value="Abhydrolase_4"/>
    <property type="match status" value="1"/>
</dbReference>
<proteinExistence type="inferred from homology"/>
<comment type="caution">
    <text evidence="6">The sequence shown here is derived from an EMBL/GenBank/DDBJ whole genome shotgun (WGS) entry which is preliminary data.</text>
</comment>
<dbReference type="PANTHER" id="PTHR43248:SF29">
    <property type="entry name" value="TRIPEPTIDYL AMINOPEPTIDASE"/>
    <property type="match status" value="1"/>
</dbReference>
<reference evidence="6 7" key="1">
    <citation type="submission" date="2018-12" db="EMBL/GenBank/DDBJ databases">
        <title>Draft genome sequence of Embleya hyalina NBRC 13850T.</title>
        <authorList>
            <person name="Komaki H."/>
            <person name="Hosoyama A."/>
            <person name="Kimura A."/>
            <person name="Ichikawa N."/>
            <person name="Tamura T."/>
        </authorList>
    </citation>
    <scope>NUCLEOTIDE SEQUENCE [LARGE SCALE GENOMIC DNA]</scope>
    <source>
        <strain evidence="6 7">NBRC 13850</strain>
    </source>
</reference>
<dbReference type="InterPro" id="IPR029058">
    <property type="entry name" value="AB_hydrolase_fold"/>
</dbReference>
<feature type="region of interest" description="Disordered" evidence="4">
    <location>
        <begin position="1"/>
        <end position="26"/>
    </location>
</feature>
<dbReference type="EMBL" id="BIFH01000018">
    <property type="protein sequence ID" value="GCD95631.1"/>
    <property type="molecule type" value="Genomic_DNA"/>
</dbReference>
<evidence type="ECO:0000313" key="6">
    <source>
        <dbReference type="EMBL" id="GCD95631.1"/>
    </source>
</evidence>
<dbReference type="AlphaFoldDB" id="A0A401YM17"/>
<dbReference type="PANTHER" id="PTHR43248">
    <property type="entry name" value="2-SUCCINYL-6-HYDROXY-2,4-CYCLOHEXADIENE-1-CARBOXYLATE SYNTHASE"/>
    <property type="match status" value="1"/>
</dbReference>
<keyword evidence="6" id="KW-0645">Protease</keyword>
<keyword evidence="6" id="KW-0031">Aminopeptidase</keyword>
<dbReference type="InterPro" id="IPR051601">
    <property type="entry name" value="Serine_prot/Carboxylest_S33"/>
</dbReference>
<accession>A0A401YM17</accession>